<evidence type="ECO:0000256" key="1">
    <source>
        <dbReference type="ARBA" id="ARBA00004651"/>
    </source>
</evidence>
<keyword evidence="3 6" id="KW-0812">Transmembrane</keyword>
<dbReference type="NCBIfam" id="TIGR04408">
    <property type="entry name" value="LptG_lptG"/>
    <property type="match status" value="1"/>
</dbReference>
<dbReference type="PANTHER" id="PTHR33529">
    <property type="entry name" value="SLR0882 PROTEIN-RELATED"/>
    <property type="match status" value="1"/>
</dbReference>
<dbReference type="Proteomes" id="UP000268908">
    <property type="component" value="Unassembled WGS sequence"/>
</dbReference>
<evidence type="ECO:0000313" key="7">
    <source>
        <dbReference type="EMBL" id="RLJ63623.1"/>
    </source>
</evidence>
<feature type="transmembrane region" description="Helical" evidence="6">
    <location>
        <begin position="338"/>
        <end position="358"/>
    </location>
</feature>
<dbReference type="InterPro" id="IPR030923">
    <property type="entry name" value="LptG"/>
</dbReference>
<comment type="caution">
    <text evidence="7">The sequence shown here is derived from an EMBL/GenBank/DDBJ whole genome shotgun (WGS) entry which is preliminary data.</text>
</comment>
<keyword evidence="5 6" id="KW-0472">Membrane</keyword>
<organism evidence="7 8">
    <name type="scientific">Sulfurisoma sediminicola</name>
    <dbReference type="NCBI Taxonomy" id="1381557"/>
    <lineage>
        <taxon>Bacteria</taxon>
        <taxon>Pseudomonadati</taxon>
        <taxon>Pseudomonadota</taxon>
        <taxon>Betaproteobacteria</taxon>
        <taxon>Nitrosomonadales</taxon>
        <taxon>Sterolibacteriaceae</taxon>
        <taxon>Sulfurisoma</taxon>
    </lineage>
</organism>
<feature type="transmembrane region" description="Helical" evidence="6">
    <location>
        <begin position="278"/>
        <end position="296"/>
    </location>
</feature>
<dbReference type="GO" id="GO:0015920">
    <property type="term" value="P:lipopolysaccharide transport"/>
    <property type="evidence" value="ECO:0007669"/>
    <property type="project" value="TreeGrafter"/>
</dbReference>
<dbReference type="OrthoDB" id="9776227at2"/>
<comment type="subcellular location">
    <subcellularLocation>
        <location evidence="1">Cell membrane</location>
        <topology evidence="1">Multi-pass membrane protein</topology>
    </subcellularLocation>
</comment>
<keyword evidence="8" id="KW-1185">Reference proteome</keyword>
<dbReference type="Pfam" id="PF03739">
    <property type="entry name" value="LptF_LptG"/>
    <property type="match status" value="1"/>
</dbReference>
<sequence length="361" mass="40581">MLSFRVFERYLAREIYAATALILVAFLGLFSFFDVLHELPSVGRAGYTLWHLAAYVALTMPVRVYELLPIAVLIGTLYALTLLARHSEITVLRASGLSTRGLLRALVKIGGVMVVITFVFGEFIAPPAERQAQQLRLQALSSVVAQEFRSGLWVKDENSFVNVREVLPDATLRGVRIYEFDSAFQLRSISEAETGRYLAPKSWQLGNVVQTLFEGERARVARAQEQLWRSSLTPDILTVMMVMFPERMSIASLYSYIRHLGENRQKADRYEIALWKKLVYPLAVLVMMVLALPFAYMQDRMGAVSVKVFAGIMLGIAFHLLNGLFASLGVINGWIPAVAAITPSAMFLLAAWGLIWWVERR</sequence>
<dbReference type="EMBL" id="RCCI01000006">
    <property type="protein sequence ID" value="RLJ63623.1"/>
    <property type="molecule type" value="Genomic_DNA"/>
</dbReference>
<dbReference type="GO" id="GO:0055085">
    <property type="term" value="P:transmembrane transport"/>
    <property type="evidence" value="ECO:0007669"/>
    <property type="project" value="InterPro"/>
</dbReference>
<evidence type="ECO:0000313" key="8">
    <source>
        <dbReference type="Proteomes" id="UP000268908"/>
    </source>
</evidence>
<feature type="transmembrane region" description="Helical" evidence="6">
    <location>
        <begin position="67"/>
        <end position="84"/>
    </location>
</feature>
<name>A0A497XB69_9PROT</name>
<feature type="transmembrane region" description="Helical" evidence="6">
    <location>
        <begin position="308"/>
        <end position="331"/>
    </location>
</feature>
<evidence type="ECO:0000256" key="2">
    <source>
        <dbReference type="ARBA" id="ARBA00022475"/>
    </source>
</evidence>
<keyword evidence="2" id="KW-1003">Cell membrane</keyword>
<feature type="transmembrane region" description="Helical" evidence="6">
    <location>
        <begin position="105"/>
        <end position="125"/>
    </location>
</feature>
<evidence type="ECO:0000256" key="3">
    <source>
        <dbReference type="ARBA" id="ARBA00022692"/>
    </source>
</evidence>
<proteinExistence type="predicted"/>
<evidence type="ECO:0000256" key="5">
    <source>
        <dbReference type="ARBA" id="ARBA00023136"/>
    </source>
</evidence>
<protein>
    <submittedName>
        <fullName evidence="7">Lipopolysaccharide export system permease protein</fullName>
    </submittedName>
</protein>
<feature type="transmembrane region" description="Helical" evidence="6">
    <location>
        <begin position="15"/>
        <end position="33"/>
    </location>
</feature>
<dbReference type="RefSeq" id="WP_121242433.1">
    <property type="nucleotide sequence ID" value="NZ_BHVV01000003.1"/>
</dbReference>
<dbReference type="InterPro" id="IPR005495">
    <property type="entry name" value="LptG/LptF_permease"/>
</dbReference>
<accession>A0A497XB69</accession>
<evidence type="ECO:0000256" key="4">
    <source>
        <dbReference type="ARBA" id="ARBA00022989"/>
    </source>
</evidence>
<dbReference type="AlphaFoldDB" id="A0A497XB69"/>
<dbReference type="PANTHER" id="PTHR33529:SF2">
    <property type="entry name" value="LIPOPOLYSACCHARIDE EXPORT SYSTEM PERMEASE PROTEIN LPTG"/>
    <property type="match status" value="1"/>
</dbReference>
<reference evidence="7 8" key="1">
    <citation type="submission" date="2018-10" db="EMBL/GenBank/DDBJ databases">
        <title>Genomic Encyclopedia of Type Strains, Phase IV (KMG-IV): sequencing the most valuable type-strain genomes for metagenomic binning, comparative biology and taxonomic classification.</title>
        <authorList>
            <person name="Goeker M."/>
        </authorList>
    </citation>
    <scope>NUCLEOTIDE SEQUENCE [LARGE SCALE GENOMIC DNA]</scope>
    <source>
        <strain evidence="7 8">DSM 26916</strain>
    </source>
</reference>
<evidence type="ECO:0000256" key="6">
    <source>
        <dbReference type="SAM" id="Phobius"/>
    </source>
</evidence>
<keyword evidence="4 6" id="KW-1133">Transmembrane helix</keyword>
<dbReference type="GO" id="GO:0043190">
    <property type="term" value="C:ATP-binding cassette (ABC) transporter complex"/>
    <property type="evidence" value="ECO:0007669"/>
    <property type="project" value="InterPro"/>
</dbReference>
<gene>
    <name evidence="7" type="ORF">DFR35_2253</name>
</gene>